<name>A0A9P6CG91_9AGAR</name>
<keyword evidence="6 9" id="KW-0863">Zinc-finger</keyword>
<dbReference type="GO" id="GO:0016567">
    <property type="term" value="P:protein ubiquitination"/>
    <property type="evidence" value="ECO:0007669"/>
    <property type="project" value="InterPro"/>
</dbReference>
<dbReference type="PROSITE" id="PS00518">
    <property type="entry name" value="ZF_RING_1"/>
    <property type="match status" value="1"/>
</dbReference>
<dbReference type="SMART" id="SM00184">
    <property type="entry name" value="RING"/>
    <property type="match status" value="1"/>
</dbReference>
<dbReference type="PROSITE" id="PS51873">
    <property type="entry name" value="TRIAD"/>
    <property type="match status" value="1"/>
</dbReference>
<evidence type="ECO:0000313" key="13">
    <source>
        <dbReference type="Proteomes" id="UP000807353"/>
    </source>
</evidence>
<evidence type="ECO:0000256" key="3">
    <source>
        <dbReference type="ARBA" id="ARBA00022679"/>
    </source>
</evidence>
<dbReference type="PANTHER" id="PTHR11685">
    <property type="entry name" value="RBR FAMILY RING FINGER AND IBR DOMAIN-CONTAINING"/>
    <property type="match status" value="1"/>
</dbReference>
<sequence>MKLLISTLEAEETLTLFTSYPTCGICLEPFKVAHSPFNASVSANSSSRLPFGLRLPCPCEHSYCISCLTTYIQSKLDPEGIGSGKSAAIVFPIRCPECLLNDWPGGMTDDVAERILGENGMVQWHHQKLLDSIPRLFCPNPKCSSLVEADEDNDDPQAICPSCQKTICASCRTLWHNGLTCEEYQALPLDERSPEDRLLLELAKAERWRRCPSCAVIVELISGCNHMTCRCGFHFCFQCGSPATTGGLCTRKPPCELWEEDMLLEARERRPRNDIVPAGARAPVPLPALAVAADWFQPELNRPDINLEWMFNPHVLCGRHWFTTHMISNLTCGYCNAPSNSLADLRYHLEHVQHHEVYACCGRFFKRIVDFERHQESPMGRFGGRHAFRTNSEDE</sequence>
<dbReference type="InterPro" id="IPR044066">
    <property type="entry name" value="TRIAD_supradom"/>
</dbReference>
<keyword evidence="7" id="KW-0833">Ubl conjugation pathway</keyword>
<feature type="domain" description="RING-type" evidence="10">
    <location>
        <begin position="23"/>
        <end position="98"/>
    </location>
</feature>
<dbReference type="InterPro" id="IPR031127">
    <property type="entry name" value="E3_UB_ligase_RBR"/>
</dbReference>
<gene>
    <name evidence="12" type="ORF">BDZ94DRAFT_995454</name>
</gene>
<dbReference type="GO" id="GO:0008270">
    <property type="term" value="F:zinc ion binding"/>
    <property type="evidence" value="ECO:0007669"/>
    <property type="project" value="UniProtKB-KW"/>
</dbReference>
<protein>
    <recommendedName>
        <fullName evidence="2">RBR-type E3 ubiquitin transferase</fullName>
        <ecNumber evidence="2">2.3.2.31</ecNumber>
    </recommendedName>
</protein>
<evidence type="ECO:0000313" key="12">
    <source>
        <dbReference type="EMBL" id="KAF9459774.1"/>
    </source>
</evidence>
<dbReference type="OrthoDB" id="9977870at2759"/>
<dbReference type="GO" id="GO:0061630">
    <property type="term" value="F:ubiquitin protein ligase activity"/>
    <property type="evidence" value="ECO:0007669"/>
    <property type="project" value="UniProtKB-EC"/>
</dbReference>
<feature type="domain" description="RING-type" evidence="11">
    <location>
        <begin position="35"/>
        <end position="259"/>
    </location>
</feature>
<evidence type="ECO:0000256" key="5">
    <source>
        <dbReference type="ARBA" id="ARBA00022737"/>
    </source>
</evidence>
<dbReference type="Gene3D" id="1.20.120.1750">
    <property type="match status" value="1"/>
</dbReference>
<comment type="catalytic activity">
    <reaction evidence="1">
        <text>[E2 ubiquitin-conjugating enzyme]-S-ubiquitinyl-L-cysteine + [acceptor protein]-L-lysine = [E2 ubiquitin-conjugating enzyme]-L-cysteine + [acceptor protein]-N(6)-ubiquitinyl-L-lysine.</text>
        <dbReference type="EC" id="2.3.2.31"/>
    </reaction>
</comment>
<evidence type="ECO:0000256" key="2">
    <source>
        <dbReference type="ARBA" id="ARBA00012251"/>
    </source>
</evidence>
<evidence type="ECO:0000256" key="7">
    <source>
        <dbReference type="ARBA" id="ARBA00022786"/>
    </source>
</evidence>
<keyword evidence="5" id="KW-0677">Repeat</keyword>
<evidence type="ECO:0000256" key="6">
    <source>
        <dbReference type="ARBA" id="ARBA00022771"/>
    </source>
</evidence>
<dbReference type="PROSITE" id="PS50089">
    <property type="entry name" value="ZF_RING_2"/>
    <property type="match status" value="1"/>
</dbReference>
<comment type="caution">
    <text evidence="12">The sequence shown here is derived from an EMBL/GenBank/DDBJ whole genome shotgun (WGS) entry which is preliminary data.</text>
</comment>
<dbReference type="Pfam" id="PF01485">
    <property type="entry name" value="IBR"/>
    <property type="match status" value="2"/>
</dbReference>
<dbReference type="AlphaFoldDB" id="A0A9P6CG91"/>
<proteinExistence type="predicted"/>
<dbReference type="InterPro" id="IPR002867">
    <property type="entry name" value="IBR_dom"/>
</dbReference>
<dbReference type="InterPro" id="IPR013083">
    <property type="entry name" value="Znf_RING/FYVE/PHD"/>
</dbReference>
<keyword evidence="13" id="KW-1185">Reference proteome</keyword>
<evidence type="ECO:0000256" key="8">
    <source>
        <dbReference type="ARBA" id="ARBA00022833"/>
    </source>
</evidence>
<evidence type="ECO:0000259" key="11">
    <source>
        <dbReference type="PROSITE" id="PS51873"/>
    </source>
</evidence>
<dbReference type="EMBL" id="MU150311">
    <property type="protein sequence ID" value="KAF9459774.1"/>
    <property type="molecule type" value="Genomic_DNA"/>
</dbReference>
<dbReference type="Gene3D" id="3.30.40.10">
    <property type="entry name" value="Zinc/RING finger domain, C3HC4 (zinc finger)"/>
    <property type="match status" value="1"/>
</dbReference>
<dbReference type="InterPro" id="IPR017907">
    <property type="entry name" value="Znf_RING_CS"/>
</dbReference>
<evidence type="ECO:0000256" key="9">
    <source>
        <dbReference type="PROSITE-ProRule" id="PRU00175"/>
    </source>
</evidence>
<dbReference type="SUPFAM" id="SSF57850">
    <property type="entry name" value="RING/U-box"/>
    <property type="match status" value="3"/>
</dbReference>
<evidence type="ECO:0000256" key="1">
    <source>
        <dbReference type="ARBA" id="ARBA00001798"/>
    </source>
</evidence>
<reference evidence="12" key="1">
    <citation type="submission" date="2020-11" db="EMBL/GenBank/DDBJ databases">
        <authorList>
            <consortium name="DOE Joint Genome Institute"/>
            <person name="Ahrendt S."/>
            <person name="Riley R."/>
            <person name="Andreopoulos W."/>
            <person name="Labutti K."/>
            <person name="Pangilinan J."/>
            <person name="Ruiz-Duenas F.J."/>
            <person name="Barrasa J.M."/>
            <person name="Sanchez-Garcia M."/>
            <person name="Camarero S."/>
            <person name="Miyauchi S."/>
            <person name="Serrano A."/>
            <person name="Linde D."/>
            <person name="Babiker R."/>
            <person name="Drula E."/>
            <person name="Ayuso-Fernandez I."/>
            <person name="Pacheco R."/>
            <person name="Padilla G."/>
            <person name="Ferreira P."/>
            <person name="Barriuso J."/>
            <person name="Kellner H."/>
            <person name="Castanera R."/>
            <person name="Alfaro M."/>
            <person name="Ramirez L."/>
            <person name="Pisabarro A.G."/>
            <person name="Kuo A."/>
            <person name="Tritt A."/>
            <person name="Lipzen A."/>
            <person name="He G."/>
            <person name="Yan M."/>
            <person name="Ng V."/>
            <person name="Cullen D."/>
            <person name="Martin F."/>
            <person name="Rosso M.-N."/>
            <person name="Henrissat B."/>
            <person name="Hibbett D."/>
            <person name="Martinez A.T."/>
            <person name="Grigoriev I.V."/>
        </authorList>
    </citation>
    <scope>NUCLEOTIDE SEQUENCE</scope>
    <source>
        <strain evidence="12">CBS 247.69</strain>
    </source>
</reference>
<evidence type="ECO:0000259" key="10">
    <source>
        <dbReference type="PROSITE" id="PS50089"/>
    </source>
</evidence>
<dbReference type="SMART" id="SM00647">
    <property type="entry name" value="IBR"/>
    <property type="match status" value="2"/>
</dbReference>
<accession>A0A9P6CG91</accession>
<dbReference type="CDD" id="cd22582">
    <property type="entry name" value="BRcat_RBR_unk"/>
    <property type="match status" value="1"/>
</dbReference>
<dbReference type="EC" id="2.3.2.31" evidence="2"/>
<dbReference type="InterPro" id="IPR001841">
    <property type="entry name" value="Znf_RING"/>
</dbReference>
<evidence type="ECO:0000256" key="4">
    <source>
        <dbReference type="ARBA" id="ARBA00022723"/>
    </source>
</evidence>
<organism evidence="12 13">
    <name type="scientific">Collybia nuda</name>
    <dbReference type="NCBI Taxonomy" id="64659"/>
    <lineage>
        <taxon>Eukaryota</taxon>
        <taxon>Fungi</taxon>
        <taxon>Dikarya</taxon>
        <taxon>Basidiomycota</taxon>
        <taxon>Agaricomycotina</taxon>
        <taxon>Agaricomycetes</taxon>
        <taxon>Agaricomycetidae</taxon>
        <taxon>Agaricales</taxon>
        <taxon>Tricholomatineae</taxon>
        <taxon>Clitocybaceae</taxon>
        <taxon>Collybia</taxon>
    </lineage>
</organism>
<keyword evidence="8" id="KW-0862">Zinc</keyword>
<dbReference type="CDD" id="cd22584">
    <property type="entry name" value="Rcat_RBR_unk"/>
    <property type="match status" value="1"/>
</dbReference>
<keyword evidence="4" id="KW-0479">Metal-binding</keyword>
<dbReference type="Proteomes" id="UP000807353">
    <property type="component" value="Unassembled WGS sequence"/>
</dbReference>
<keyword evidence="3" id="KW-0808">Transferase</keyword>